<comment type="caution">
    <text evidence="2">The sequence shown here is derived from an EMBL/GenBank/DDBJ whole genome shotgun (WGS) entry which is preliminary data.</text>
</comment>
<dbReference type="AlphaFoldDB" id="A0ABD4TJK1"/>
<evidence type="ECO:0000313" key="3">
    <source>
        <dbReference type="Proteomes" id="UP001524383"/>
    </source>
</evidence>
<dbReference type="EMBL" id="VOTZ01000017">
    <property type="protein sequence ID" value="MCQ1538956.1"/>
    <property type="molecule type" value="Genomic_DNA"/>
</dbReference>
<evidence type="ECO:0000313" key="2">
    <source>
        <dbReference type="EMBL" id="MCQ1538956.1"/>
    </source>
</evidence>
<reference evidence="2 3" key="1">
    <citation type="submission" date="2019-08" db="EMBL/GenBank/DDBJ databases">
        <authorList>
            <person name="Chen S.-C."/>
            <person name="Lai M.-C."/>
            <person name="You Y.-T."/>
        </authorList>
    </citation>
    <scope>NUCLEOTIDE SEQUENCE [LARGE SCALE GENOMIC DNA]</scope>
    <source>
        <strain evidence="2 3">P2F9704a</strain>
    </source>
</reference>
<protein>
    <submittedName>
        <fullName evidence="2">Ni-sirohydrochlorin a,c-diamide reductive cyclase catalytic subunit</fullName>
    </submittedName>
</protein>
<dbReference type="InterPro" id="IPR000510">
    <property type="entry name" value="Nase/OxRdtase_comp1"/>
</dbReference>
<accession>A0ABD4TJK1</accession>
<dbReference type="RefSeq" id="WP_255332915.1">
    <property type="nucleotide sequence ID" value="NZ_VOTZ01000017.1"/>
</dbReference>
<dbReference type="SUPFAM" id="SSF53807">
    <property type="entry name" value="Helical backbone' metal receptor"/>
    <property type="match status" value="1"/>
</dbReference>
<name>A0ABD4TJK1_9EURY</name>
<organism evidence="2 3">
    <name type="scientific">Methanocalculus taiwanensis</name>
    <dbReference type="NCBI Taxonomy" id="106207"/>
    <lineage>
        <taxon>Archaea</taxon>
        <taxon>Methanobacteriati</taxon>
        <taxon>Methanobacteriota</taxon>
        <taxon>Stenosarchaea group</taxon>
        <taxon>Methanomicrobia</taxon>
        <taxon>Methanomicrobiales</taxon>
        <taxon>Methanocalculaceae</taxon>
        <taxon>Methanocalculus</taxon>
    </lineage>
</organism>
<dbReference type="Proteomes" id="UP001524383">
    <property type="component" value="Unassembled WGS sequence"/>
</dbReference>
<evidence type="ECO:0000259" key="1">
    <source>
        <dbReference type="Pfam" id="PF00148"/>
    </source>
</evidence>
<dbReference type="Gene3D" id="3.40.50.1980">
    <property type="entry name" value="Nitrogenase molybdenum iron protein domain"/>
    <property type="match status" value="1"/>
</dbReference>
<dbReference type="PANTHER" id="PTHR42846:SF1">
    <property type="entry name" value="NI-SIROHYDROCHLORIN A,C-DIAMIDE REDUCTIVE CYCLASE COMPLEX, COMPONENT CFBD"/>
    <property type="match status" value="1"/>
</dbReference>
<gene>
    <name evidence="2" type="ORF">FTO68_08180</name>
</gene>
<feature type="domain" description="Nitrogenase/oxidoreductase component 1" evidence="1">
    <location>
        <begin position="25"/>
        <end position="105"/>
    </location>
</feature>
<dbReference type="InterPro" id="IPR017675">
    <property type="entry name" value="CfbD"/>
</dbReference>
<dbReference type="Pfam" id="PF00148">
    <property type="entry name" value="Oxidored_nitro"/>
    <property type="match status" value="1"/>
</dbReference>
<dbReference type="InterPro" id="IPR052673">
    <property type="entry name" value="Ni-siroh_cyclase_CfbD"/>
</dbReference>
<sequence>MQYIQPRPSSIVAALYTVRDLGVDVAVLHGPSGCSFKHARLLEEDGLRVITTSLADNEFIFGGQQLLEDVLRYAEKTFNPKRMAVIGTCVSMIIGEDMQAAIDSSGITTPAITVDIHAGFSENIDGVIAALEPAAKAGWITEDELTRQRHLLAKANEVERLRGAASKRYIEPERGDLKHIAAQALLEYARSGKKGMAIMNAKKETAYMFIDELCALHEAAPDADVTYLANLGDCGLPKVRGDAERIRTEAQERGLPLSILGSLDEYGALGDDMGSAIQERNPDFLLIVGVPHAVPAEYTKGITVFSITNGPRQVAPLRELGHQYVLVEIDLHPKTLGVRSIVESEFGAVLRSMKCAPS</sequence>
<proteinExistence type="predicted"/>
<keyword evidence="3" id="KW-1185">Reference proteome</keyword>
<dbReference type="NCBIfam" id="TIGR03282">
    <property type="entry name" value="methan_mark_13"/>
    <property type="match status" value="1"/>
</dbReference>
<dbReference type="PANTHER" id="PTHR42846">
    <property type="entry name" value="NI-SIROHYDROCHLORIN A,C-DIAMIDE REDUCTIVE CYCLASE COMPLEX, COMPONENT CFBD"/>
    <property type="match status" value="1"/>
</dbReference>